<dbReference type="EMBL" id="JNHN01000168">
    <property type="protein sequence ID" value="KDS51543.1"/>
    <property type="molecule type" value="Genomic_DNA"/>
</dbReference>
<organism evidence="1 2">
    <name type="scientific">Bacteroides uniformis str. 3978 T3 ii</name>
    <dbReference type="NCBI Taxonomy" id="1339349"/>
    <lineage>
        <taxon>Bacteria</taxon>
        <taxon>Pseudomonadati</taxon>
        <taxon>Bacteroidota</taxon>
        <taxon>Bacteroidia</taxon>
        <taxon>Bacteroidales</taxon>
        <taxon>Bacteroidaceae</taxon>
        <taxon>Bacteroides</taxon>
    </lineage>
</organism>
<gene>
    <name evidence="1" type="ORF">M094_0378</name>
</gene>
<dbReference type="Proteomes" id="UP000028013">
    <property type="component" value="Unassembled WGS sequence"/>
</dbReference>
<comment type="caution">
    <text evidence="1">The sequence shown here is derived from an EMBL/GenBank/DDBJ whole genome shotgun (WGS) entry which is preliminary data.</text>
</comment>
<accession>A0A078S3V3</accession>
<dbReference type="PATRIC" id="fig|1339349.3.peg.1635"/>
<sequence length="42" mass="5064">MIGAILDKRNVVLIFKDTLGMGNEWFRELLGMKYRWTKCRLF</sequence>
<reference evidence="1 2" key="1">
    <citation type="submission" date="2014-04" db="EMBL/GenBank/DDBJ databases">
        <authorList>
            <person name="Sears C."/>
            <person name="Carroll K."/>
            <person name="Sack B.R."/>
            <person name="Qadri F."/>
            <person name="Myers L.L."/>
            <person name="Chung G.-T."/>
            <person name="Escheverria P."/>
            <person name="Fraser C.M."/>
            <person name="Sadzewicz L."/>
            <person name="Shefchek K.A."/>
            <person name="Tallon L."/>
            <person name="Das S.P."/>
            <person name="Daugherty S."/>
            <person name="Mongodin E.F."/>
        </authorList>
    </citation>
    <scope>NUCLEOTIDE SEQUENCE [LARGE SCALE GENOMIC DNA]</scope>
    <source>
        <strain evidence="1 2">3978 T3 ii</strain>
    </source>
</reference>
<name>A0A078S3V3_BACUN</name>
<proteinExistence type="predicted"/>
<evidence type="ECO:0000313" key="1">
    <source>
        <dbReference type="EMBL" id="KDS51543.1"/>
    </source>
</evidence>
<dbReference type="AlphaFoldDB" id="A0A078S3V3"/>
<evidence type="ECO:0000313" key="2">
    <source>
        <dbReference type="Proteomes" id="UP000028013"/>
    </source>
</evidence>
<protein>
    <submittedName>
        <fullName evidence="1">Uncharacterized protein</fullName>
    </submittedName>
</protein>